<evidence type="ECO:0000259" key="12">
    <source>
        <dbReference type="PROSITE" id="PS51915"/>
    </source>
</evidence>
<evidence type="ECO:0000256" key="4">
    <source>
        <dbReference type="ARBA" id="ARBA00022771"/>
    </source>
</evidence>
<proteinExistence type="predicted"/>
<feature type="domain" description="ZAD" evidence="12">
    <location>
        <begin position="14"/>
        <end position="94"/>
    </location>
</feature>
<keyword evidence="6" id="KW-0238">DNA-binding</keyword>
<feature type="compositionally biased region" description="Polar residues" evidence="10">
    <location>
        <begin position="113"/>
        <end position="124"/>
    </location>
</feature>
<dbReference type="VEuPathDB" id="VectorBase:ASIS004633"/>
<dbReference type="OrthoDB" id="654211at2759"/>
<evidence type="ECO:0000313" key="13">
    <source>
        <dbReference type="EMBL" id="KFB47246.1"/>
    </source>
</evidence>
<dbReference type="SMART" id="SM00868">
    <property type="entry name" value="zf-AD"/>
    <property type="match status" value="1"/>
</dbReference>
<dbReference type="PROSITE" id="PS00028">
    <property type="entry name" value="ZINC_FINGER_C2H2_1"/>
    <property type="match status" value="7"/>
</dbReference>
<dbReference type="InterPro" id="IPR036236">
    <property type="entry name" value="Znf_C2H2_sf"/>
</dbReference>
<dbReference type="FunFam" id="3.30.160.60:FF:000111">
    <property type="entry name" value="GLI family zinc finger 4"/>
    <property type="match status" value="1"/>
</dbReference>
<dbReference type="SMART" id="SM00355">
    <property type="entry name" value="ZnF_C2H2"/>
    <property type="match status" value="10"/>
</dbReference>
<evidence type="ECO:0000256" key="5">
    <source>
        <dbReference type="ARBA" id="ARBA00022833"/>
    </source>
</evidence>
<feature type="domain" description="C2H2-type" evidence="11">
    <location>
        <begin position="508"/>
        <end position="535"/>
    </location>
</feature>
<reference evidence="13 15" key="1">
    <citation type="journal article" date="2014" name="BMC Genomics">
        <title>Genome sequence of Anopheles sinensis provides insight into genetics basis of mosquito competence for malaria parasites.</title>
        <authorList>
            <person name="Zhou D."/>
            <person name="Zhang D."/>
            <person name="Ding G."/>
            <person name="Shi L."/>
            <person name="Hou Q."/>
            <person name="Ye Y."/>
            <person name="Xu Y."/>
            <person name="Zhou H."/>
            <person name="Xiong C."/>
            <person name="Li S."/>
            <person name="Yu J."/>
            <person name="Hong S."/>
            <person name="Yu X."/>
            <person name="Zou P."/>
            <person name="Chen C."/>
            <person name="Chang X."/>
            <person name="Wang W."/>
            <person name="Lv Y."/>
            <person name="Sun Y."/>
            <person name="Ma L."/>
            <person name="Shen B."/>
            <person name="Zhu C."/>
        </authorList>
    </citation>
    <scope>NUCLEOTIDE SEQUENCE [LARGE SCALE GENOMIC DNA]</scope>
</reference>
<dbReference type="Gene3D" id="3.30.160.60">
    <property type="entry name" value="Classic Zinc Finger"/>
    <property type="match status" value="5"/>
</dbReference>
<dbReference type="GO" id="GO:0000978">
    <property type="term" value="F:RNA polymerase II cis-regulatory region sequence-specific DNA binding"/>
    <property type="evidence" value="ECO:0007669"/>
    <property type="project" value="TreeGrafter"/>
</dbReference>
<reference evidence="14" key="2">
    <citation type="submission" date="2020-05" db="UniProtKB">
        <authorList>
            <consortium name="EnsemblMetazoa"/>
        </authorList>
    </citation>
    <scope>IDENTIFICATION</scope>
</reference>
<feature type="binding site" evidence="9">
    <location>
        <position position="67"/>
    </location>
    <ligand>
        <name>Zn(2+)</name>
        <dbReference type="ChEBI" id="CHEBI:29105"/>
    </ligand>
</feature>
<feature type="binding site" evidence="9">
    <location>
        <position position="16"/>
    </location>
    <ligand>
        <name>Zn(2+)</name>
        <dbReference type="ChEBI" id="CHEBI:29105"/>
    </ligand>
</feature>
<dbReference type="Proteomes" id="UP000030765">
    <property type="component" value="Unassembled WGS sequence"/>
</dbReference>
<protein>
    <submittedName>
        <fullName evidence="13">AGAP010500-PA-like protein</fullName>
    </submittedName>
</protein>
<dbReference type="STRING" id="74873.A0A084WAK2"/>
<dbReference type="EMBL" id="KE525330">
    <property type="protein sequence ID" value="KFB47246.1"/>
    <property type="molecule type" value="Genomic_DNA"/>
</dbReference>
<feature type="domain" description="C2H2-type" evidence="11">
    <location>
        <begin position="592"/>
        <end position="619"/>
    </location>
</feature>
<dbReference type="FunFam" id="3.30.160.60:FF:000870">
    <property type="entry name" value="zinc finger protein 197 isoform X1"/>
    <property type="match status" value="1"/>
</dbReference>
<dbReference type="OMA" id="RRDHMST"/>
<keyword evidence="7" id="KW-0539">Nucleus</keyword>
<dbReference type="PANTHER" id="PTHR24390:SF159">
    <property type="entry name" value="GROWTH FACTOR INDEPENDENT 1 TRANSCRIPTIONAL REPRESSOR"/>
    <property type="match status" value="1"/>
</dbReference>
<dbReference type="VEuPathDB" id="VectorBase:ASIC015269"/>
<evidence type="ECO:0000259" key="11">
    <source>
        <dbReference type="PROSITE" id="PS50157"/>
    </source>
</evidence>
<evidence type="ECO:0000313" key="14">
    <source>
        <dbReference type="EnsemblMetazoa" id="ASIC015269-PA"/>
    </source>
</evidence>
<evidence type="ECO:0000256" key="1">
    <source>
        <dbReference type="ARBA" id="ARBA00004123"/>
    </source>
</evidence>
<organism evidence="13">
    <name type="scientific">Anopheles sinensis</name>
    <name type="common">Mosquito</name>
    <dbReference type="NCBI Taxonomy" id="74873"/>
    <lineage>
        <taxon>Eukaryota</taxon>
        <taxon>Metazoa</taxon>
        <taxon>Ecdysozoa</taxon>
        <taxon>Arthropoda</taxon>
        <taxon>Hexapoda</taxon>
        <taxon>Insecta</taxon>
        <taxon>Pterygota</taxon>
        <taxon>Neoptera</taxon>
        <taxon>Endopterygota</taxon>
        <taxon>Diptera</taxon>
        <taxon>Nematocera</taxon>
        <taxon>Culicoidea</taxon>
        <taxon>Culicidae</taxon>
        <taxon>Anophelinae</taxon>
        <taxon>Anopheles</taxon>
    </lineage>
</organism>
<accession>A0A084WAK2</accession>
<dbReference type="PROSITE" id="PS51915">
    <property type="entry name" value="ZAD"/>
    <property type="match status" value="1"/>
</dbReference>
<keyword evidence="3" id="KW-0677">Repeat</keyword>
<dbReference type="EMBL" id="ATLV01022201">
    <property type="status" value="NOT_ANNOTATED_CDS"/>
    <property type="molecule type" value="Genomic_DNA"/>
</dbReference>
<dbReference type="GO" id="GO:0006357">
    <property type="term" value="P:regulation of transcription by RNA polymerase II"/>
    <property type="evidence" value="ECO:0007669"/>
    <property type="project" value="TreeGrafter"/>
</dbReference>
<evidence type="ECO:0000313" key="15">
    <source>
        <dbReference type="Proteomes" id="UP000030765"/>
    </source>
</evidence>
<feature type="domain" description="C2H2-type" evidence="11">
    <location>
        <begin position="620"/>
        <end position="647"/>
    </location>
</feature>
<dbReference type="PANTHER" id="PTHR24390">
    <property type="entry name" value="ZINC FINGER PROTEIN"/>
    <property type="match status" value="1"/>
</dbReference>
<dbReference type="Pfam" id="PF00096">
    <property type="entry name" value="zf-C2H2"/>
    <property type="match status" value="2"/>
</dbReference>
<sequence>MDTDELELSVSPEELCRTCLAAVDRTQLKPIFCNEILDGKIVPFPKVVELAVGEKIVKDEKLPSNVCVECKTKMRELYIFVEKVRKSSNLLYEIFSIAKPVPSEIIRKQLNTKTTEVQTDSIPTENDPPPPPAVSMVDNGTQSDWNVPTFSEASCQTDSILKMPKVGSQNSKVKNTTAILITDEEVSPPAEPTIESIQTDIATDDETSLGNDADEIEMILVAEEPTEEECFSLSTISLSEKRSRRSQKKNTLQPVVDISKNATLKNLQQSQHCEYCNLSYNSAGIAKHIAIHRKTLELCLESIDYYRCPICFVVFISQQQFDDHFTASCAPVQPEEFCEHSDVSKHELLYNKGLEVCVPKLKTFKFSVEDLRYRCIRCPQDTECFEEMRSHVQVHDVEDDGVENVSLLWKGNNLDKVHVCGMCQAQFPDALYIRQHLYFHQTTFFCPYDCSMACDKFLNLTRHIQRVHLQKIKRDTLADELSDTKADTMPDAVPDAVVDGKSSQLVKFPCSRCGRSFPDLDALEMHVAKHYRERKFVCNVCKKHFAQKSDLTTHERIHTNERPYPCEICGKSFRTTSHRRDHMSTHEVVNKYECDVCQKLFKAERILIGHKRLHTGEKPFFCQVCLKSFSRKHHLKLHSKVHGDSAEAKASLQ</sequence>
<feature type="domain" description="C2H2-type" evidence="11">
    <location>
        <begin position="536"/>
        <end position="563"/>
    </location>
</feature>
<dbReference type="SUPFAM" id="SSF57667">
    <property type="entry name" value="beta-beta-alpha zinc fingers"/>
    <property type="match status" value="3"/>
</dbReference>
<dbReference type="AlphaFoldDB" id="A0A084WAK2"/>
<evidence type="ECO:0000256" key="9">
    <source>
        <dbReference type="PROSITE-ProRule" id="PRU01263"/>
    </source>
</evidence>
<dbReference type="FunFam" id="3.30.160.60:FF:000624">
    <property type="entry name" value="zinc finger protein 697"/>
    <property type="match status" value="1"/>
</dbReference>
<evidence type="ECO:0000256" key="7">
    <source>
        <dbReference type="ARBA" id="ARBA00023242"/>
    </source>
</evidence>
<dbReference type="GO" id="GO:0003700">
    <property type="term" value="F:DNA-binding transcription factor activity"/>
    <property type="evidence" value="ECO:0007669"/>
    <property type="project" value="TreeGrafter"/>
</dbReference>
<keyword evidence="2 9" id="KW-0479">Metal-binding</keyword>
<feature type="domain" description="C2H2-type" evidence="11">
    <location>
        <begin position="564"/>
        <end position="586"/>
    </location>
</feature>
<evidence type="ECO:0000256" key="10">
    <source>
        <dbReference type="SAM" id="MobiDB-lite"/>
    </source>
</evidence>
<dbReference type="Pfam" id="PF07776">
    <property type="entry name" value="zf-AD"/>
    <property type="match status" value="1"/>
</dbReference>
<dbReference type="EnsemblMetazoa" id="ASIC015269-RA">
    <property type="protein sequence ID" value="ASIC015269-PA"/>
    <property type="gene ID" value="ASIC015269"/>
</dbReference>
<dbReference type="Pfam" id="PF13912">
    <property type="entry name" value="zf-C2H2_6"/>
    <property type="match status" value="2"/>
</dbReference>
<keyword evidence="15" id="KW-1185">Reference proteome</keyword>
<dbReference type="PROSITE" id="PS50157">
    <property type="entry name" value="ZINC_FINGER_C2H2_2"/>
    <property type="match status" value="5"/>
</dbReference>
<name>A0A084WAK2_ANOSI</name>
<gene>
    <name evidence="13" type="ORF">ZHAS_00015269</name>
</gene>
<keyword evidence="4 8" id="KW-0863">Zinc-finger</keyword>
<feature type="binding site" evidence="9">
    <location>
        <position position="70"/>
    </location>
    <ligand>
        <name>Zn(2+)</name>
        <dbReference type="ChEBI" id="CHEBI:29105"/>
    </ligand>
</feature>
<feature type="region of interest" description="Disordered" evidence="10">
    <location>
        <begin position="113"/>
        <end position="133"/>
    </location>
</feature>
<evidence type="ECO:0000256" key="6">
    <source>
        <dbReference type="ARBA" id="ARBA00023125"/>
    </source>
</evidence>
<feature type="binding site" evidence="9">
    <location>
        <position position="19"/>
    </location>
    <ligand>
        <name>Zn(2+)</name>
        <dbReference type="ChEBI" id="CHEBI:29105"/>
    </ligand>
</feature>
<evidence type="ECO:0000256" key="8">
    <source>
        <dbReference type="PROSITE-ProRule" id="PRU00042"/>
    </source>
</evidence>
<dbReference type="GO" id="GO:0008270">
    <property type="term" value="F:zinc ion binding"/>
    <property type="evidence" value="ECO:0007669"/>
    <property type="project" value="UniProtKB-UniRule"/>
</dbReference>
<dbReference type="GO" id="GO:0005634">
    <property type="term" value="C:nucleus"/>
    <property type="evidence" value="ECO:0007669"/>
    <property type="project" value="UniProtKB-SubCell"/>
</dbReference>
<evidence type="ECO:0000256" key="2">
    <source>
        <dbReference type="ARBA" id="ARBA00022723"/>
    </source>
</evidence>
<dbReference type="InterPro" id="IPR012934">
    <property type="entry name" value="Znf_AD"/>
</dbReference>
<keyword evidence="5 9" id="KW-0862">Zinc</keyword>
<dbReference type="InterPro" id="IPR013087">
    <property type="entry name" value="Znf_C2H2_type"/>
</dbReference>
<comment type="subcellular location">
    <subcellularLocation>
        <location evidence="1">Nucleus</location>
    </subcellularLocation>
</comment>
<evidence type="ECO:0000256" key="3">
    <source>
        <dbReference type="ARBA" id="ARBA00022737"/>
    </source>
</evidence>
<dbReference type="SUPFAM" id="SSF57716">
    <property type="entry name" value="Glucocorticoid receptor-like (DNA-binding domain)"/>
    <property type="match status" value="1"/>
</dbReference>